<evidence type="ECO:0000256" key="7">
    <source>
        <dbReference type="RuleBase" id="RU003869"/>
    </source>
</evidence>
<dbReference type="GO" id="GO:0022625">
    <property type="term" value="C:cytosolic large ribosomal subunit"/>
    <property type="evidence" value="ECO:0007669"/>
    <property type="project" value="UniProtKB-UniRule"/>
</dbReference>
<dbReference type="SUPFAM" id="SSF56053">
    <property type="entry name" value="Ribosomal protein L6"/>
    <property type="match status" value="2"/>
</dbReference>
<dbReference type="NCBIfam" id="TIGR03654">
    <property type="entry name" value="L6_bact"/>
    <property type="match status" value="1"/>
</dbReference>
<organism evidence="10 11">
    <name type="scientific">Candidatus Pullichristensenella excrementigallinarum</name>
    <dbReference type="NCBI Taxonomy" id="2840907"/>
    <lineage>
        <taxon>Bacteria</taxon>
        <taxon>Bacillati</taxon>
        <taxon>Bacillota</taxon>
        <taxon>Clostridia</taxon>
        <taxon>Candidatus Pullichristensenella</taxon>
    </lineage>
</organism>
<evidence type="ECO:0000256" key="5">
    <source>
        <dbReference type="ARBA" id="ARBA00023274"/>
    </source>
</evidence>
<dbReference type="PANTHER" id="PTHR11655:SF14">
    <property type="entry name" value="LARGE RIBOSOMAL SUBUNIT PROTEIN UL6M"/>
    <property type="match status" value="1"/>
</dbReference>
<dbReference type="InterPro" id="IPR020040">
    <property type="entry name" value="Ribosomal_uL6_a/b-dom"/>
</dbReference>
<evidence type="ECO:0000256" key="1">
    <source>
        <dbReference type="ARBA" id="ARBA00009356"/>
    </source>
</evidence>
<evidence type="ECO:0000256" key="8">
    <source>
        <dbReference type="RuleBase" id="RU003870"/>
    </source>
</evidence>
<dbReference type="Proteomes" id="UP000824072">
    <property type="component" value="Unassembled WGS sequence"/>
</dbReference>
<keyword evidence="3 6" id="KW-0694">RNA-binding</keyword>
<dbReference type="GO" id="GO:0002181">
    <property type="term" value="P:cytoplasmic translation"/>
    <property type="evidence" value="ECO:0007669"/>
    <property type="project" value="TreeGrafter"/>
</dbReference>
<dbReference type="GO" id="GO:0003735">
    <property type="term" value="F:structural constituent of ribosome"/>
    <property type="evidence" value="ECO:0007669"/>
    <property type="project" value="UniProtKB-UniRule"/>
</dbReference>
<evidence type="ECO:0000313" key="10">
    <source>
        <dbReference type="EMBL" id="HIU34633.1"/>
    </source>
</evidence>
<proteinExistence type="inferred from homology"/>
<dbReference type="FunFam" id="3.90.930.12:FF:000002">
    <property type="entry name" value="50S ribosomal protein L6"/>
    <property type="match status" value="1"/>
</dbReference>
<keyword evidence="4 6" id="KW-0689">Ribosomal protein</keyword>
<gene>
    <name evidence="6 10" type="primary">rplF</name>
    <name evidence="10" type="ORF">IAB02_08725</name>
</gene>
<dbReference type="HAMAP" id="MF_01365_B">
    <property type="entry name" value="Ribosomal_uL6_B"/>
    <property type="match status" value="1"/>
</dbReference>
<keyword evidence="5 6" id="KW-0687">Ribonucleoprotein</keyword>
<comment type="similarity">
    <text evidence="1 6 7">Belongs to the universal ribosomal protein uL6 family.</text>
</comment>
<dbReference type="GO" id="GO:0019843">
    <property type="term" value="F:rRNA binding"/>
    <property type="evidence" value="ECO:0007669"/>
    <property type="project" value="UniProtKB-UniRule"/>
</dbReference>
<dbReference type="PRINTS" id="PR00059">
    <property type="entry name" value="RIBOSOMALL6"/>
</dbReference>
<accession>A0A9D1LBN0</accession>
<comment type="subunit">
    <text evidence="6">Part of the 50S ribosomal subunit.</text>
</comment>
<dbReference type="Pfam" id="PF00347">
    <property type="entry name" value="Ribosomal_L6"/>
    <property type="match status" value="2"/>
</dbReference>
<reference evidence="10" key="1">
    <citation type="submission" date="2020-10" db="EMBL/GenBank/DDBJ databases">
        <authorList>
            <person name="Gilroy R."/>
        </authorList>
    </citation>
    <scope>NUCLEOTIDE SEQUENCE</scope>
    <source>
        <strain evidence="10">ChiHcec3-11533</strain>
    </source>
</reference>
<evidence type="ECO:0000256" key="3">
    <source>
        <dbReference type="ARBA" id="ARBA00022884"/>
    </source>
</evidence>
<evidence type="ECO:0000256" key="6">
    <source>
        <dbReference type="HAMAP-Rule" id="MF_01365"/>
    </source>
</evidence>
<dbReference type="InterPro" id="IPR019906">
    <property type="entry name" value="Ribosomal_uL6_bac-type"/>
</dbReference>
<evidence type="ECO:0000256" key="2">
    <source>
        <dbReference type="ARBA" id="ARBA00022730"/>
    </source>
</evidence>
<name>A0A9D1LBN0_9FIRM</name>
<feature type="domain" description="Large ribosomal subunit protein uL6 alpha-beta" evidence="9">
    <location>
        <begin position="11"/>
        <end position="83"/>
    </location>
</feature>
<feature type="domain" description="Large ribosomal subunit protein uL6 alpha-beta" evidence="9">
    <location>
        <begin position="92"/>
        <end position="165"/>
    </location>
</feature>
<sequence>MSRIGRLPIPVPAGVTVTIDENNLVTVKGPKGTLSQKVHKDIKVTQEDGVLHMTRPSDSKPHRSMHGLYRALINNMVVGVTKGFEKVLLMEGVGYRAQVAGKQLTLTVGYSHPVVFDAPETISFEAPAPTRIVVKGIDRQQVGAIAADIRAVRKPEPYLGKGIRYENEHIRRKEGKTGK</sequence>
<evidence type="ECO:0000256" key="4">
    <source>
        <dbReference type="ARBA" id="ARBA00022980"/>
    </source>
</evidence>
<dbReference type="PANTHER" id="PTHR11655">
    <property type="entry name" value="60S/50S RIBOSOMAL PROTEIN L6/L9"/>
    <property type="match status" value="1"/>
</dbReference>
<dbReference type="PIRSF" id="PIRSF002162">
    <property type="entry name" value="Ribosomal_L6"/>
    <property type="match status" value="1"/>
</dbReference>
<dbReference type="FunFam" id="3.90.930.12:FF:000001">
    <property type="entry name" value="50S ribosomal protein L6"/>
    <property type="match status" value="1"/>
</dbReference>
<dbReference type="AlphaFoldDB" id="A0A9D1LBN0"/>
<dbReference type="InterPro" id="IPR000702">
    <property type="entry name" value="Ribosomal_uL6-like"/>
</dbReference>
<protein>
    <recommendedName>
        <fullName evidence="6">Large ribosomal subunit protein uL6</fullName>
    </recommendedName>
</protein>
<dbReference type="EMBL" id="DVMU01000191">
    <property type="protein sequence ID" value="HIU34633.1"/>
    <property type="molecule type" value="Genomic_DNA"/>
</dbReference>
<reference evidence="10" key="2">
    <citation type="journal article" date="2021" name="PeerJ">
        <title>Extensive microbial diversity within the chicken gut microbiome revealed by metagenomics and culture.</title>
        <authorList>
            <person name="Gilroy R."/>
            <person name="Ravi A."/>
            <person name="Getino M."/>
            <person name="Pursley I."/>
            <person name="Horton D.L."/>
            <person name="Alikhan N.F."/>
            <person name="Baker D."/>
            <person name="Gharbi K."/>
            <person name="Hall N."/>
            <person name="Watson M."/>
            <person name="Adriaenssens E.M."/>
            <person name="Foster-Nyarko E."/>
            <person name="Jarju S."/>
            <person name="Secka A."/>
            <person name="Antonio M."/>
            <person name="Oren A."/>
            <person name="Chaudhuri R.R."/>
            <person name="La Ragione R."/>
            <person name="Hildebrand F."/>
            <person name="Pallen M.J."/>
        </authorList>
    </citation>
    <scope>NUCLEOTIDE SEQUENCE</scope>
    <source>
        <strain evidence="10">ChiHcec3-11533</strain>
    </source>
</reference>
<dbReference type="Gene3D" id="3.90.930.12">
    <property type="entry name" value="Ribosomal protein L6, alpha-beta domain"/>
    <property type="match status" value="2"/>
</dbReference>
<comment type="function">
    <text evidence="6 8">This protein binds to the 23S rRNA, and is important in its secondary structure. It is located near the subunit interface in the base of the L7/L12 stalk, and near the tRNA binding site of the peptidyltransferase center.</text>
</comment>
<evidence type="ECO:0000259" key="9">
    <source>
        <dbReference type="Pfam" id="PF00347"/>
    </source>
</evidence>
<dbReference type="InterPro" id="IPR036789">
    <property type="entry name" value="Ribosomal_uL6-like_a/b-dom_sf"/>
</dbReference>
<comment type="caution">
    <text evidence="10">The sequence shown here is derived from an EMBL/GenBank/DDBJ whole genome shotgun (WGS) entry which is preliminary data.</text>
</comment>
<evidence type="ECO:0000313" key="11">
    <source>
        <dbReference type="Proteomes" id="UP000824072"/>
    </source>
</evidence>
<keyword evidence="2 6" id="KW-0699">rRNA-binding</keyword>